<evidence type="ECO:0000256" key="8">
    <source>
        <dbReference type="SAM" id="Coils"/>
    </source>
</evidence>
<feature type="signal peptide" evidence="10">
    <location>
        <begin position="1"/>
        <end position="25"/>
    </location>
</feature>
<evidence type="ECO:0000256" key="3">
    <source>
        <dbReference type="ARBA" id="ARBA00005599"/>
    </source>
</evidence>
<sequence length="331" mass="35877">MTAQQAHGLAWPFLPLSLSLTHSLAVCDRRESDQPPMVRLAPKSVNDEGLATEHTALCSEKAPAVPTTTPPSEAPSATKPSPAVVETTDPTTAAAAAAAAAAATAVVAAAAAGPPDQTAPLPEVELADEPTPKILSTWEEVERRKREIEAANKRRQQLLKKTLASRQTQVISEAQKLKQLQAELNQLEKDLSFDINLIRGRIETSAREYETAKKRFDHAEQEYVTAKLQLHRTQDMKEQLTEHLMLIIQKLEERKAEKLEAMLQQLHMPDVDGEAPTSASDPQPDSTPMSTLTPDPDSAAPTSAEDNAPVSSQTATLEEAPSSHHQEAKPN</sequence>
<keyword evidence="6" id="KW-0333">Golgi apparatus</keyword>
<protein>
    <recommendedName>
        <fullName evidence="4">RAB6-interacting golgin</fullName>
    </recommendedName>
</protein>
<feature type="chain" id="PRO_5002742796" description="RAB6-interacting golgin" evidence="10">
    <location>
        <begin position="26"/>
        <end position="331"/>
    </location>
</feature>
<dbReference type="OMA" id="MMHAPED"/>
<keyword evidence="7 8" id="KW-0175">Coiled coil</keyword>
<feature type="compositionally biased region" description="Polar residues" evidence="9">
    <location>
        <begin position="277"/>
        <end position="293"/>
    </location>
</feature>
<accession>A9V7V5</accession>
<dbReference type="eggNOG" id="ENOG502R60M">
    <property type="taxonomic scope" value="Eukaryota"/>
</dbReference>
<evidence type="ECO:0000256" key="1">
    <source>
        <dbReference type="ARBA" id="ARBA00004496"/>
    </source>
</evidence>
<dbReference type="InterPro" id="IPR007033">
    <property type="entry name" value="GORAB"/>
</dbReference>
<keyword evidence="5" id="KW-0963">Cytoplasm</keyword>
<dbReference type="InParanoid" id="A9V7V5"/>
<evidence type="ECO:0000256" key="9">
    <source>
        <dbReference type="SAM" id="MobiDB-lite"/>
    </source>
</evidence>
<feature type="region of interest" description="Disordered" evidence="9">
    <location>
        <begin position="61"/>
        <end position="85"/>
    </location>
</feature>
<dbReference type="PANTHER" id="PTHR21470">
    <property type="entry name" value="RAB6-INTERACTING PROTEIN GORAB"/>
    <property type="match status" value="1"/>
</dbReference>
<feature type="compositionally biased region" description="Low complexity" evidence="9">
    <location>
        <begin position="74"/>
        <end position="83"/>
    </location>
</feature>
<feature type="compositionally biased region" description="Polar residues" evidence="9">
    <location>
        <begin position="300"/>
        <end position="316"/>
    </location>
</feature>
<dbReference type="PANTHER" id="PTHR21470:SF2">
    <property type="entry name" value="RAB6-INTERACTING GOLGIN"/>
    <property type="match status" value="1"/>
</dbReference>
<evidence type="ECO:0000313" key="11">
    <source>
        <dbReference type="EMBL" id="EDQ86442.1"/>
    </source>
</evidence>
<comment type="subcellular location">
    <subcellularLocation>
        <location evidence="1">Cytoplasm</location>
    </subcellularLocation>
    <subcellularLocation>
        <location evidence="2">Golgi apparatus</location>
    </subcellularLocation>
</comment>
<dbReference type="GeneID" id="5894030"/>
<dbReference type="KEGG" id="mbr:MONBRDRAFT_28333"/>
<feature type="compositionally biased region" description="Basic and acidic residues" evidence="9">
    <location>
        <begin position="321"/>
        <end position="331"/>
    </location>
</feature>
<evidence type="ECO:0000256" key="10">
    <source>
        <dbReference type="SAM" id="SignalP"/>
    </source>
</evidence>
<comment type="similarity">
    <text evidence="3">Belongs to the GORAB family.</text>
</comment>
<evidence type="ECO:0000256" key="5">
    <source>
        <dbReference type="ARBA" id="ARBA00022490"/>
    </source>
</evidence>
<reference evidence="11 12" key="1">
    <citation type="journal article" date="2008" name="Nature">
        <title>The genome of the choanoflagellate Monosiga brevicollis and the origin of metazoans.</title>
        <authorList>
            <consortium name="JGI Sequencing"/>
            <person name="King N."/>
            <person name="Westbrook M.J."/>
            <person name="Young S.L."/>
            <person name="Kuo A."/>
            <person name="Abedin M."/>
            <person name="Chapman J."/>
            <person name="Fairclough S."/>
            <person name="Hellsten U."/>
            <person name="Isogai Y."/>
            <person name="Letunic I."/>
            <person name="Marr M."/>
            <person name="Pincus D."/>
            <person name="Putnam N."/>
            <person name="Rokas A."/>
            <person name="Wright K.J."/>
            <person name="Zuzow R."/>
            <person name="Dirks W."/>
            <person name="Good M."/>
            <person name="Goodstein D."/>
            <person name="Lemons D."/>
            <person name="Li W."/>
            <person name="Lyons J.B."/>
            <person name="Morris A."/>
            <person name="Nichols S."/>
            <person name="Richter D.J."/>
            <person name="Salamov A."/>
            <person name="Bork P."/>
            <person name="Lim W.A."/>
            <person name="Manning G."/>
            <person name="Miller W.T."/>
            <person name="McGinnis W."/>
            <person name="Shapiro H."/>
            <person name="Tjian R."/>
            <person name="Grigoriev I.V."/>
            <person name="Rokhsar D."/>
        </authorList>
    </citation>
    <scope>NUCLEOTIDE SEQUENCE [LARGE SCALE GENOMIC DNA]</scope>
    <source>
        <strain evidence="12">MX1 / ATCC 50154</strain>
    </source>
</reference>
<name>A9V7V5_MONBE</name>
<evidence type="ECO:0000256" key="7">
    <source>
        <dbReference type="ARBA" id="ARBA00023054"/>
    </source>
</evidence>
<evidence type="ECO:0000256" key="6">
    <source>
        <dbReference type="ARBA" id="ARBA00023034"/>
    </source>
</evidence>
<organism evidence="11 12">
    <name type="scientific">Monosiga brevicollis</name>
    <name type="common">Choanoflagellate</name>
    <dbReference type="NCBI Taxonomy" id="81824"/>
    <lineage>
        <taxon>Eukaryota</taxon>
        <taxon>Choanoflagellata</taxon>
        <taxon>Craspedida</taxon>
        <taxon>Salpingoecidae</taxon>
        <taxon>Monosiga</taxon>
    </lineage>
</organism>
<dbReference type="Proteomes" id="UP000001357">
    <property type="component" value="Unassembled WGS sequence"/>
</dbReference>
<feature type="region of interest" description="Disordered" evidence="9">
    <location>
        <begin position="269"/>
        <end position="331"/>
    </location>
</feature>
<proteinExistence type="inferred from homology"/>
<dbReference type="GO" id="GO:0005794">
    <property type="term" value="C:Golgi apparatus"/>
    <property type="evidence" value="ECO:0007669"/>
    <property type="project" value="UniProtKB-SubCell"/>
</dbReference>
<gene>
    <name evidence="11" type="ORF">MONBRDRAFT_28333</name>
</gene>
<evidence type="ECO:0000313" key="12">
    <source>
        <dbReference type="Proteomes" id="UP000001357"/>
    </source>
</evidence>
<dbReference type="RefSeq" id="XP_001748832.1">
    <property type="nucleotide sequence ID" value="XM_001748780.1"/>
</dbReference>
<feature type="coiled-coil region" evidence="8">
    <location>
        <begin position="141"/>
        <end position="229"/>
    </location>
</feature>
<dbReference type="EMBL" id="CH991566">
    <property type="protein sequence ID" value="EDQ86442.1"/>
    <property type="molecule type" value="Genomic_DNA"/>
</dbReference>
<dbReference type="GO" id="GO:1905515">
    <property type="term" value="P:non-motile cilium assembly"/>
    <property type="evidence" value="ECO:0000318"/>
    <property type="project" value="GO_Central"/>
</dbReference>
<dbReference type="AlphaFoldDB" id="A9V7V5"/>
<evidence type="ECO:0000256" key="4">
    <source>
        <dbReference type="ARBA" id="ARBA00014130"/>
    </source>
</evidence>
<evidence type="ECO:0000256" key="2">
    <source>
        <dbReference type="ARBA" id="ARBA00004555"/>
    </source>
</evidence>
<keyword evidence="12" id="KW-1185">Reference proteome</keyword>
<keyword evidence="10" id="KW-0732">Signal</keyword>